<accession>C1B902</accession>
<feature type="transmembrane region" description="Helical" evidence="1">
    <location>
        <begin position="246"/>
        <end position="267"/>
    </location>
</feature>
<sequence>MCGVISRATLASWLQPASPEPAAPVATGTERRALWIEITIVLLVTFGTSGLSGLLSLTESLLTPGNLADQAVALNVSRAENQIIDVARQLLGVVKLLSWAALGLYLLWRSGLRPRDVGLGRFRWRPDATQGAGLAALIGLPGLGFYLLARAIGANLTVVPSTIGDHWWRLPALILWAIANSGAEEVLVVAYLITRLRQLGWSENSSLLASALLRGTYHLYQGFGGGLGNVAMGLVFGRYWQKTGRLWPLVIAHATIDSVAFVGYAALRGHVGWIP</sequence>
<feature type="domain" description="CAAX prenyl protease 2/Lysostaphin resistance protein A-like" evidence="2">
    <location>
        <begin position="167"/>
        <end position="258"/>
    </location>
</feature>
<dbReference type="KEGG" id="rop:ROP_39080"/>
<keyword evidence="1" id="KW-1133">Transmembrane helix</keyword>
<dbReference type="HOGENOM" id="CLU_080128_0_0_11"/>
<evidence type="ECO:0000256" key="1">
    <source>
        <dbReference type="SAM" id="Phobius"/>
    </source>
</evidence>
<keyword evidence="1" id="KW-0472">Membrane</keyword>
<dbReference type="GO" id="GO:0004175">
    <property type="term" value="F:endopeptidase activity"/>
    <property type="evidence" value="ECO:0007669"/>
    <property type="project" value="UniProtKB-ARBA"/>
</dbReference>
<dbReference type="PATRIC" id="fig|632772.20.peg.4101"/>
<feature type="transmembrane region" description="Helical" evidence="1">
    <location>
        <begin position="129"/>
        <end position="153"/>
    </location>
</feature>
<evidence type="ECO:0000313" key="3">
    <source>
        <dbReference type="EMBL" id="BAH52155.1"/>
    </source>
</evidence>
<protein>
    <submittedName>
        <fullName evidence="3">Hypothetical membrane protein</fullName>
    </submittedName>
</protein>
<evidence type="ECO:0000313" key="4">
    <source>
        <dbReference type="Proteomes" id="UP000002212"/>
    </source>
</evidence>
<proteinExistence type="predicted"/>
<dbReference type="InterPro" id="IPR003675">
    <property type="entry name" value="Rce1/LyrA-like_dom"/>
</dbReference>
<reference evidence="3 4" key="1">
    <citation type="submission" date="2009-03" db="EMBL/GenBank/DDBJ databases">
        <title>Comparison of the complete genome sequences of Rhodococcus erythropolis PR4 and Rhodococcus opacus B4.</title>
        <authorList>
            <person name="Takarada H."/>
            <person name="Sekine M."/>
            <person name="Hosoyama A."/>
            <person name="Yamada R."/>
            <person name="Fujisawa T."/>
            <person name="Omata S."/>
            <person name="Shimizu A."/>
            <person name="Tsukatani N."/>
            <person name="Tanikawa S."/>
            <person name="Fujita N."/>
            <person name="Harayama S."/>
        </authorList>
    </citation>
    <scope>NUCLEOTIDE SEQUENCE [LARGE SCALE GENOMIC DNA]</scope>
    <source>
        <strain evidence="3 4">B4</strain>
    </source>
</reference>
<organism evidence="3 4">
    <name type="scientific">Rhodococcus opacus (strain B4)</name>
    <dbReference type="NCBI Taxonomy" id="632772"/>
    <lineage>
        <taxon>Bacteria</taxon>
        <taxon>Bacillati</taxon>
        <taxon>Actinomycetota</taxon>
        <taxon>Actinomycetes</taxon>
        <taxon>Mycobacteriales</taxon>
        <taxon>Nocardiaceae</taxon>
        <taxon>Rhodococcus</taxon>
    </lineage>
</organism>
<dbReference type="AlphaFoldDB" id="C1B902"/>
<evidence type="ECO:0000259" key="2">
    <source>
        <dbReference type="Pfam" id="PF02517"/>
    </source>
</evidence>
<gene>
    <name evidence="3" type="ordered locus">ROP_39080</name>
</gene>
<feature type="transmembrane region" description="Helical" evidence="1">
    <location>
        <begin position="90"/>
        <end position="108"/>
    </location>
</feature>
<keyword evidence="1" id="KW-0812">Transmembrane</keyword>
<name>C1B902_RHOOB</name>
<dbReference type="GO" id="GO:0080120">
    <property type="term" value="P:CAAX-box protein maturation"/>
    <property type="evidence" value="ECO:0007669"/>
    <property type="project" value="UniProtKB-ARBA"/>
</dbReference>
<dbReference type="Proteomes" id="UP000002212">
    <property type="component" value="Chromosome"/>
</dbReference>
<dbReference type="Pfam" id="PF02517">
    <property type="entry name" value="Rce1-like"/>
    <property type="match status" value="1"/>
</dbReference>
<feature type="transmembrane region" description="Helical" evidence="1">
    <location>
        <begin position="217"/>
        <end position="240"/>
    </location>
</feature>
<dbReference type="EMBL" id="AP011115">
    <property type="protein sequence ID" value="BAH52155.1"/>
    <property type="molecule type" value="Genomic_DNA"/>
</dbReference>
<dbReference type="STRING" id="632772.ROP_39080"/>
<feature type="transmembrane region" description="Helical" evidence="1">
    <location>
        <begin position="34"/>
        <end position="57"/>
    </location>
</feature>